<evidence type="ECO:0000256" key="8">
    <source>
        <dbReference type="ARBA" id="ARBA00023098"/>
    </source>
</evidence>
<dbReference type="CDD" id="cd07987">
    <property type="entry name" value="LPLAT_MGAT-like"/>
    <property type="match status" value="1"/>
</dbReference>
<dbReference type="InterPro" id="IPR007130">
    <property type="entry name" value="DAGAT"/>
</dbReference>
<evidence type="ECO:0000313" key="12">
    <source>
        <dbReference type="EMBL" id="CAB3396998.1"/>
    </source>
</evidence>
<sequence>MRLRLNSRSQKPGLSESASLLSTIFRPINVPWKRWLETLAVMFFIFMWVILPIMMTWIPLYVLFVSRWWFLVPLYAAWFYYDFRTPRKGSRPWKWLRNHVVWRYFADYFPLRLVKTAELSPERNYIIGSHPHGMFSVGAYTSFCTNATGFEEKFPGITPTILTLNGQFYFPLRREFGMLVGGTESSKESLQYSLTTPGKGKACAIVVGGALEALEARPNNFTLVLKKRKGFCKYALMHGADLVPMYHFGENDLYEQYENPKGSRLRTIQEKILRVWGLCPPMLRGRSIFNQYLIGLMPFRRPVTSVMGKPIRVTKVENPSDEQINELHSKYCQALMKLFDDYKHLHSIPKDVHLTIE</sequence>
<dbReference type="PANTHER" id="PTHR12317:SF71">
    <property type="entry name" value="ACYLTRANSFERASE"/>
    <property type="match status" value="1"/>
</dbReference>
<evidence type="ECO:0000256" key="7">
    <source>
        <dbReference type="ARBA" id="ARBA00022989"/>
    </source>
</evidence>
<dbReference type="Proteomes" id="UP000494206">
    <property type="component" value="Unassembled WGS sequence"/>
</dbReference>
<comment type="caution">
    <text evidence="12">The sequence shown here is derived from an EMBL/GenBank/DDBJ whole genome shotgun (WGS) entry which is preliminary data.</text>
</comment>
<evidence type="ECO:0000313" key="13">
    <source>
        <dbReference type="Proteomes" id="UP000494206"/>
    </source>
</evidence>
<keyword evidence="7 11" id="KW-1133">Transmembrane helix</keyword>
<dbReference type="GO" id="GO:0005789">
    <property type="term" value="C:endoplasmic reticulum membrane"/>
    <property type="evidence" value="ECO:0007669"/>
    <property type="project" value="UniProtKB-SubCell"/>
</dbReference>
<reference evidence="12 13" key="1">
    <citation type="submission" date="2020-04" db="EMBL/GenBank/DDBJ databases">
        <authorList>
            <person name="Laetsch R D."/>
            <person name="Stevens L."/>
            <person name="Kumar S."/>
            <person name="Blaxter L. M."/>
        </authorList>
    </citation>
    <scope>NUCLEOTIDE SEQUENCE [LARGE SCALE GENOMIC DNA]</scope>
</reference>
<organism evidence="12 13">
    <name type="scientific">Caenorhabditis bovis</name>
    <dbReference type="NCBI Taxonomy" id="2654633"/>
    <lineage>
        <taxon>Eukaryota</taxon>
        <taxon>Metazoa</taxon>
        <taxon>Ecdysozoa</taxon>
        <taxon>Nematoda</taxon>
        <taxon>Chromadorea</taxon>
        <taxon>Rhabditida</taxon>
        <taxon>Rhabditina</taxon>
        <taxon>Rhabditomorpha</taxon>
        <taxon>Rhabditoidea</taxon>
        <taxon>Rhabditidae</taxon>
        <taxon>Peloderinae</taxon>
        <taxon>Caenorhabditis</taxon>
    </lineage>
</organism>
<dbReference type="GO" id="GO:0004144">
    <property type="term" value="F:diacylglycerol O-acyltransferase activity"/>
    <property type="evidence" value="ECO:0007669"/>
    <property type="project" value="TreeGrafter"/>
</dbReference>
<keyword evidence="6 11" id="KW-0256">Endoplasmic reticulum</keyword>
<dbReference type="Pfam" id="PF03982">
    <property type="entry name" value="DAGAT"/>
    <property type="match status" value="1"/>
</dbReference>
<protein>
    <recommendedName>
        <fullName evidence="11">Acyltransferase</fullName>
        <ecNumber evidence="11">2.3.1.-</ecNumber>
    </recommendedName>
</protein>
<name>A0A8S1E6A5_9PELO</name>
<dbReference type="EC" id="2.3.1.-" evidence="11"/>
<accession>A0A8S1E6A5</accession>
<keyword evidence="13" id="KW-1185">Reference proteome</keyword>
<comment type="subcellular location">
    <subcellularLocation>
        <location evidence="1 11">Endoplasmic reticulum membrane</location>
        <topology evidence="1 11">Multi-pass membrane protein</topology>
    </subcellularLocation>
</comment>
<evidence type="ECO:0000256" key="3">
    <source>
        <dbReference type="ARBA" id="ARBA00022516"/>
    </source>
</evidence>
<dbReference type="GO" id="GO:0019432">
    <property type="term" value="P:triglyceride biosynthetic process"/>
    <property type="evidence" value="ECO:0007669"/>
    <property type="project" value="TreeGrafter"/>
</dbReference>
<dbReference type="PANTHER" id="PTHR12317">
    <property type="entry name" value="DIACYLGLYCEROL O-ACYLTRANSFERASE"/>
    <property type="match status" value="1"/>
</dbReference>
<keyword evidence="3" id="KW-0444">Lipid biosynthesis</keyword>
<evidence type="ECO:0000256" key="4">
    <source>
        <dbReference type="ARBA" id="ARBA00022679"/>
    </source>
</evidence>
<gene>
    <name evidence="12" type="ORF">CBOVIS_LOCUS475</name>
</gene>
<dbReference type="OrthoDB" id="264532at2759"/>
<comment type="caution">
    <text evidence="11">Lacks conserved residue(s) required for the propagation of feature annotation.</text>
</comment>
<keyword evidence="9 11" id="KW-0472">Membrane</keyword>
<keyword evidence="8" id="KW-0443">Lipid metabolism</keyword>
<evidence type="ECO:0000256" key="5">
    <source>
        <dbReference type="ARBA" id="ARBA00022692"/>
    </source>
</evidence>
<proteinExistence type="inferred from homology"/>
<evidence type="ECO:0000256" key="1">
    <source>
        <dbReference type="ARBA" id="ARBA00004477"/>
    </source>
</evidence>
<dbReference type="AlphaFoldDB" id="A0A8S1E6A5"/>
<keyword evidence="5 11" id="KW-0812">Transmembrane</keyword>
<feature type="transmembrane region" description="Helical" evidence="11">
    <location>
        <begin position="35"/>
        <end position="54"/>
    </location>
</feature>
<evidence type="ECO:0000256" key="6">
    <source>
        <dbReference type="ARBA" id="ARBA00022824"/>
    </source>
</evidence>
<evidence type="ECO:0000256" key="11">
    <source>
        <dbReference type="RuleBase" id="RU367023"/>
    </source>
</evidence>
<evidence type="ECO:0000256" key="10">
    <source>
        <dbReference type="ARBA" id="ARBA00023315"/>
    </source>
</evidence>
<evidence type="ECO:0000256" key="2">
    <source>
        <dbReference type="ARBA" id="ARBA00005420"/>
    </source>
</evidence>
<keyword evidence="4 11" id="KW-0808">Transferase</keyword>
<keyword evidence="10" id="KW-0012">Acyltransferase</keyword>
<dbReference type="EMBL" id="CADEPM010000001">
    <property type="protein sequence ID" value="CAB3396998.1"/>
    <property type="molecule type" value="Genomic_DNA"/>
</dbReference>
<evidence type="ECO:0000256" key="9">
    <source>
        <dbReference type="ARBA" id="ARBA00023136"/>
    </source>
</evidence>
<comment type="similarity">
    <text evidence="2 11">Belongs to the diacylglycerol acyltransferase family.</text>
</comment>